<dbReference type="Gene3D" id="2.30.29.80">
    <property type="match status" value="4"/>
</dbReference>
<keyword evidence="3" id="KW-0472">Membrane</keyword>
<feature type="region of interest" description="Disordered" evidence="2">
    <location>
        <begin position="500"/>
        <end position="570"/>
    </location>
</feature>
<dbReference type="RefSeq" id="WP_372388276.1">
    <property type="nucleotide sequence ID" value="NZ_JBGNYA010000001.1"/>
</dbReference>
<evidence type="ECO:0000256" key="1">
    <source>
        <dbReference type="SAM" id="Coils"/>
    </source>
</evidence>
<dbReference type="InterPro" id="IPR051141">
    <property type="entry name" value="UPF0339_domain"/>
</dbReference>
<feature type="transmembrane region" description="Helical" evidence="3">
    <location>
        <begin position="86"/>
        <end position="104"/>
    </location>
</feature>
<feature type="domain" description="DUF1508" evidence="4">
    <location>
        <begin position="367"/>
        <end position="406"/>
    </location>
</feature>
<evidence type="ECO:0000256" key="3">
    <source>
        <dbReference type="SAM" id="Phobius"/>
    </source>
</evidence>
<gene>
    <name evidence="6" type="ORF">OS889_06265</name>
</gene>
<dbReference type="PANTHER" id="PTHR40606">
    <property type="match status" value="1"/>
</dbReference>
<evidence type="ECO:0000313" key="7">
    <source>
        <dbReference type="Proteomes" id="UP001570511"/>
    </source>
</evidence>
<dbReference type="SUPFAM" id="SSF160113">
    <property type="entry name" value="YegP-like"/>
    <property type="match status" value="5"/>
</dbReference>
<keyword evidence="3" id="KW-0812">Transmembrane</keyword>
<feature type="transmembrane region" description="Helical" evidence="3">
    <location>
        <begin position="59"/>
        <end position="80"/>
    </location>
</feature>
<dbReference type="Pfam" id="PF07411">
    <property type="entry name" value="DUF1508"/>
    <property type="match status" value="5"/>
</dbReference>
<dbReference type="InterPro" id="IPR036913">
    <property type="entry name" value="YegP-like_sf"/>
</dbReference>
<feature type="compositionally biased region" description="Acidic residues" evidence="2">
    <location>
        <begin position="524"/>
        <end position="539"/>
    </location>
</feature>
<feature type="domain" description="DUF1508" evidence="4">
    <location>
        <begin position="308"/>
        <end position="352"/>
    </location>
</feature>
<dbReference type="InterPro" id="IPR055563">
    <property type="entry name" value="CdpA_N"/>
</dbReference>
<dbReference type="Proteomes" id="UP001570511">
    <property type="component" value="Unassembled WGS sequence"/>
</dbReference>
<evidence type="ECO:0000313" key="6">
    <source>
        <dbReference type="EMBL" id="MFA1610610.1"/>
    </source>
</evidence>
<dbReference type="Pfam" id="PF23600">
    <property type="entry name" value="CdpA_N"/>
    <property type="match status" value="1"/>
</dbReference>
<keyword evidence="3" id="KW-1133">Transmembrane helix</keyword>
<evidence type="ECO:0000259" key="5">
    <source>
        <dbReference type="Pfam" id="PF23600"/>
    </source>
</evidence>
<dbReference type="EMBL" id="JBGNYA010000001">
    <property type="protein sequence ID" value="MFA1610610.1"/>
    <property type="molecule type" value="Genomic_DNA"/>
</dbReference>
<reference evidence="6 7" key="1">
    <citation type="submission" date="2024-08" db="EMBL/GenBank/DDBJ databases">
        <title>Halobellus sp. MBLA0158 whole genome sequence.</title>
        <authorList>
            <person name="Hwang C.Y."/>
            <person name="Cho E.-S."/>
            <person name="Seo M.-J."/>
        </authorList>
    </citation>
    <scope>NUCLEOTIDE SEQUENCE [LARGE SCALE GENOMIC DNA]</scope>
    <source>
        <strain evidence="6 7">MBLA0158</strain>
    </source>
</reference>
<dbReference type="AlphaFoldDB" id="A0ABD5MEG3"/>
<dbReference type="NCBIfam" id="NF041908">
    <property type="entry name" value="HVO_2922"/>
    <property type="match status" value="1"/>
</dbReference>
<feature type="domain" description="DUF1508" evidence="4">
    <location>
        <begin position="477"/>
        <end position="523"/>
    </location>
</feature>
<sequence>MSDSDDGTLPRWYRRGIGRPETTDEVRGYWLFALGAVLGVLGLVLFLPSRVASPLREWAIVFAGVGLALVLAGPIIRLPLRERATRLTYVGLAVCFVAVVWFLIAFPDGWTRSRWVWIIGLYALGAIVIAAAGVFVPLVTPSATAAAESEREALREEVDDLRTALEDAGVEEAEAAETIERLREREADLSATVEQLREDVAGVEADEADLAARLRSLRSSSAQFELYEDQGGEYRWRLRHRNGNVIASSGEGYTARHNAQKGMQSVRRNALGATVLFLEDESELPEADEEFDPVEEAESQAEFELYEDRGGEYRWRLRHENGNLIAESSEGYTRRRDAKRAMDRVREYVGGADYLRFDPTAFETYRDAAGAWRWRLVHRNGNVLADSGEGYTRRRDAKRAIDRIREGIDDLSFERYEDAAGEYRWRLKSANGQILGDSGQGYADARGADEAVDRVREYAPEARVLDVGEAAFEIYEDRGGEYRWRLRHRNGNILADSGQGYAERRNAREGVESVKRNAPNAELESADEADDAGDGEGSDDGNGAENAEGAGTDADATGETEEEREDGSGG</sequence>
<dbReference type="InterPro" id="IPR010879">
    <property type="entry name" value="DUF1508"/>
</dbReference>
<evidence type="ECO:0000256" key="2">
    <source>
        <dbReference type="SAM" id="MobiDB-lite"/>
    </source>
</evidence>
<accession>A0ABD5MEG3</accession>
<keyword evidence="1" id="KW-0175">Coiled coil</keyword>
<feature type="compositionally biased region" description="Low complexity" evidence="2">
    <location>
        <begin position="541"/>
        <end position="555"/>
    </location>
</feature>
<proteinExistence type="predicted"/>
<evidence type="ECO:0000259" key="4">
    <source>
        <dbReference type="Pfam" id="PF07411"/>
    </source>
</evidence>
<feature type="domain" description="DUF1508" evidence="4">
    <location>
        <begin position="229"/>
        <end position="275"/>
    </location>
</feature>
<feature type="domain" description="DUF1508" evidence="4">
    <location>
        <begin position="418"/>
        <end position="466"/>
    </location>
</feature>
<comment type="caution">
    <text evidence="6">The sequence shown here is derived from an EMBL/GenBank/DDBJ whole genome shotgun (WGS) entry which is preliminary data.</text>
</comment>
<dbReference type="PANTHER" id="PTHR40606:SF1">
    <property type="entry name" value="UPF0339 PROTEIN YEGP"/>
    <property type="match status" value="1"/>
</dbReference>
<feature type="transmembrane region" description="Helical" evidence="3">
    <location>
        <begin position="29"/>
        <end position="47"/>
    </location>
</feature>
<feature type="compositionally biased region" description="Acidic residues" evidence="2">
    <location>
        <begin position="556"/>
        <end position="570"/>
    </location>
</feature>
<feature type="transmembrane region" description="Helical" evidence="3">
    <location>
        <begin position="116"/>
        <end position="139"/>
    </location>
</feature>
<protein>
    <submittedName>
        <fullName evidence="6">HVO_2922 family protein</fullName>
    </submittedName>
</protein>
<name>A0ABD5MEG3_9EURY</name>
<feature type="domain" description="Cell division protein A N-terminal" evidence="5">
    <location>
        <begin position="9"/>
        <end position="139"/>
    </location>
</feature>
<keyword evidence="7" id="KW-1185">Reference proteome</keyword>
<feature type="compositionally biased region" description="Basic and acidic residues" evidence="2">
    <location>
        <begin position="502"/>
        <end position="515"/>
    </location>
</feature>
<organism evidence="6 7">
    <name type="scientific">Halobellus rubicundus</name>
    <dbReference type="NCBI Taxonomy" id="2996466"/>
    <lineage>
        <taxon>Archaea</taxon>
        <taxon>Methanobacteriati</taxon>
        <taxon>Methanobacteriota</taxon>
        <taxon>Stenosarchaea group</taxon>
        <taxon>Halobacteria</taxon>
        <taxon>Halobacteriales</taxon>
        <taxon>Haloferacaceae</taxon>
        <taxon>Halobellus</taxon>
    </lineage>
</organism>
<feature type="coiled-coil region" evidence="1">
    <location>
        <begin position="144"/>
        <end position="213"/>
    </location>
</feature>